<dbReference type="InterPro" id="IPR036397">
    <property type="entry name" value="RNaseH_sf"/>
</dbReference>
<comment type="catalytic activity">
    <reaction evidence="8">
        <text>DNA(n) + a 2'-deoxyribonucleoside 5'-triphosphate = DNA(n+1) + diphosphate</text>
        <dbReference type="Rhea" id="RHEA:22508"/>
        <dbReference type="Rhea" id="RHEA-COMP:17339"/>
        <dbReference type="Rhea" id="RHEA-COMP:17340"/>
        <dbReference type="ChEBI" id="CHEBI:33019"/>
        <dbReference type="ChEBI" id="CHEBI:61560"/>
        <dbReference type="ChEBI" id="CHEBI:173112"/>
        <dbReference type="EC" id="2.7.7.7"/>
    </reaction>
</comment>
<name>A0A0F9RFP5_9ZZZZ</name>
<dbReference type="AlphaFoldDB" id="A0A0F9RFP5"/>
<dbReference type="PANTHER" id="PTHR10133:SF27">
    <property type="entry name" value="DNA POLYMERASE NU"/>
    <property type="match status" value="1"/>
</dbReference>
<dbReference type="GO" id="GO:0006302">
    <property type="term" value="P:double-strand break repair"/>
    <property type="evidence" value="ECO:0007669"/>
    <property type="project" value="TreeGrafter"/>
</dbReference>
<dbReference type="Gene3D" id="1.10.150.20">
    <property type="entry name" value="5' to 3' exonuclease, C-terminal subdomain"/>
    <property type="match status" value="1"/>
</dbReference>
<dbReference type="EC" id="2.7.7.7" evidence="2"/>
<keyword evidence="4" id="KW-0548">Nucleotidyltransferase</keyword>
<proteinExistence type="inferred from homology"/>
<dbReference type="InterPro" id="IPR002298">
    <property type="entry name" value="DNA_polymerase_A"/>
</dbReference>
<evidence type="ECO:0000256" key="5">
    <source>
        <dbReference type="ARBA" id="ARBA00022705"/>
    </source>
</evidence>
<dbReference type="Gene3D" id="3.30.420.10">
    <property type="entry name" value="Ribonuclease H-like superfamily/Ribonuclease H"/>
    <property type="match status" value="1"/>
</dbReference>
<keyword evidence="5" id="KW-0235">DNA replication</keyword>
<dbReference type="EMBL" id="LAZR01000959">
    <property type="protein sequence ID" value="KKN53699.1"/>
    <property type="molecule type" value="Genomic_DNA"/>
</dbReference>
<reference evidence="11" key="1">
    <citation type="journal article" date="2015" name="Nature">
        <title>Complex archaea that bridge the gap between prokaryotes and eukaryotes.</title>
        <authorList>
            <person name="Spang A."/>
            <person name="Saw J.H."/>
            <person name="Jorgensen S.L."/>
            <person name="Zaremba-Niedzwiedzka K."/>
            <person name="Martijn J."/>
            <person name="Lind A.E."/>
            <person name="van Eijk R."/>
            <person name="Schleper C."/>
            <person name="Guy L."/>
            <person name="Ettema T.J."/>
        </authorList>
    </citation>
    <scope>NUCLEOTIDE SEQUENCE</scope>
</reference>
<evidence type="ECO:0000256" key="6">
    <source>
        <dbReference type="ARBA" id="ARBA00022932"/>
    </source>
</evidence>
<dbReference type="PRINTS" id="PR00868">
    <property type="entry name" value="DNAPOLI"/>
</dbReference>
<dbReference type="InterPro" id="IPR012337">
    <property type="entry name" value="RNaseH-like_sf"/>
</dbReference>
<dbReference type="Gene3D" id="1.20.1060.10">
    <property type="entry name" value="Taq DNA Polymerase, Chain T, domain 4"/>
    <property type="match status" value="1"/>
</dbReference>
<evidence type="ECO:0000256" key="8">
    <source>
        <dbReference type="ARBA" id="ARBA00049244"/>
    </source>
</evidence>
<dbReference type="Gene3D" id="3.30.70.370">
    <property type="match status" value="1"/>
</dbReference>
<dbReference type="InterPro" id="IPR019760">
    <property type="entry name" value="DNA-dir_DNA_pol_A_CS"/>
</dbReference>
<feature type="domain" description="DNA-directed DNA polymerase family A palm" evidence="10">
    <location>
        <begin position="385"/>
        <end position="602"/>
    </location>
</feature>
<sequence length="635" mass="70875">MTYIQQPLFRPDVAYKPPIVSELPSWTGASRVSIDLECRDNKLKTLGPGVRRGGYIVGYSFAIEDGPAEYVPIRHAGGDNVTDPKMAMLYLQDQAKAFTGDVCGANIQFDLDYLAEAGIEFTQAKWFRDCQIAEPLLDELQFSYSLDNIALRRGLPGKDQTMLEDAASAYHIDPKSEMWKLPARYAAQYGIQDAVLPLQLLRRQERELEEQGLWGVYNLESRLLPVLVKMRRRGVRIDFDQLERVEKWALEEEQTKLAEVFHHTGVRIKVGDVTKPKCMAAAIEHIGATVPLTPTGKLSVDNDFLKALKHPVGDALIRARKVLKLRSTFAASIRRHAIGDRIHCTFNQLRRESDSGTGDGKGARYGRISSCDPNLQQQPSRDDFAKMWRSIYIPDEGAIWSCNDFSQQEPRWLVHYAELCGYNGAKAAADKYRNDPTTDNHTMMARIIYGLLEPSKECRTNAKIIFLGLCYGMGGAKLAHDLGLPTKWITNRRGAQIEIAGDEAQAVIDLFNRRAPFVKQMAKKALETAAARGYILTVSGRRCRFPEKDGGGYDWVYKALNRLIQGSSGDQCKIAMVEADAAGFAIQLQVHDEIDHSAADRAEAEALGNLMRECVTANVPFKVDTETGPSWGQAA</sequence>
<feature type="region of interest" description="Disordered" evidence="9">
    <location>
        <begin position="351"/>
        <end position="379"/>
    </location>
</feature>
<organism evidence="11">
    <name type="scientific">marine sediment metagenome</name>
    <dbReference type="NCBI Taxonomy" id="412755"/>
    <lineage>
        <taxon>unclassified sequences</taxon>
        <taxon>metagenomes</taxon>
        <taxon>ecological metagenomes</taxon>
    </lineage>
</organism>
<evidence type="ECO:0000259" key="10">
    <source>
        <dbReference type="SMART" id="SM00482"/>
    </source>
</evidence>
<dbReference type="GO" id="GO:0003677">
    <property type="term" value="F:DNA binding"/>
    <property type="evidence" value="ECO:0007669"/>
    <property type="project" value="UniProtKB-KW"/>
</dbReference>
<accession>A0A0F9RFP5</accession>
<dbReference type="InterPro" id="IPR001098">
    <property type="entry name" value="DNA-dir_DNA_pol_A_palm_dom"/>
</dbReference>
<dbReference type="GO" id="GO:0006261">
    <property type="term" value="P:DNA-templated DNA replication"/>
    <property type="evidence" value="ECO:0007669"/>
    <property type="project" value="InterPro"/>
</dbReference>
<keyword evidence="3" id="KW-0808">Transferase</keyword>
<gene>
    <name evidence="11" type="ORF">LCGC14_0599540</name>
</gene>
<evidence type="ECO:0000256" key="2">
    <source>
        <dbReference type="ARBA" id="ARBA00012417"/>
    </source>
</evidence>
<dbReference type="Pfam" id="PF00476">
    <property type="entry name" value="DNA_pol_A"/>
    <property type="match status" value="1"/>
</dbReference>
<evidence type="ECO:0000256" key="7">
    <source>
        <dbReference type="ARBA" id="ARBA00023125"/>
    </source>
</evidence>
<evidence type="ECO:0000256" key="9">
    <source>
        <dbReference type="SAM" id="MobiDB-lite"/>
    </source>
</evidence>
<keyword evidence="7" id="KW-0238">DNA-binding</keyword>
<evidence type="ECO:0000256" key="4">
    <source>
        <dbReference type="ARBA" id="ARBA00022695"/>
    </source>
</evidence>
<dbReference type="GO" id="GO:0003887">
    <property type="term" value="F:DNA-directed DNA polymerase activity"/>
    <property type="evidence" value="ECO:0007669"/>
    <property type="project" value="UniProtKB-KW"/>
</dbReference>
<evidence type="ECO:0000256" key="3">
    <source>
        <dbReference type="ARBA" id="ARBA00022679"/>
    </source>
</evidence>
<comment type="caution">
    <text evidence="11">The sequence shown here is derived from an EMBL/GenBank/DDBJ whole genome shotgun (WGS) entry which is preliminary data.</text>
</comment>
<evidence type="ECO:0000313" key="11">
    <source>
        <dbReference type="EMBL" id="KKN53699.1"/>
    </source>
</evidence>
<protein>
    <recommendedName>
        <fullName evidence="2">DNA-directed DNA polymerase</fullName>
        <ecNumber evidence="2">2.7.7.7</ecNumber>
    </recommendedName>
</protein>
<evidence type="ECO:0000256" key="1">
    <source>
        <dbReference type="ARBA" id="ARBA00007705"/>
    </source>
</evidence>
<dbReference type="InterPro" id="IPR043502">
    <property type="entry name" value="DNA/RNA_pol_sf"/>
</dbReference>
<dbReference type="PANTHER" id="PTHR10133">
    <property type="entry name" value="DNA POLYMERASE I"/>
    <property type="match status" value="1"/>
</dbReference>
<dbReference type="SMART" id="SM00482">
    <property type="entry name" value="POLAc"/>
    <property type="match status" value="1"/>
</dbReference>
<dbReference type="PROSITE" id="PS00447">
    <property type="entry name" value="DNA_POLYMERASE_A"/>
    <property type="match status" value="1"/>
</dbReference>
<dbReference type="SUPFAM" id="SSF56672">
    <property type="entry name" value="DNA/RNA polymerases"/>
    <property type="match status" value="1"/>
</dbReference>
<dbReference type="SUPFAM" id="SSF53098">
    <property type="entry name" value="Ribonuclease H-like"/>
    <property type="match status" value="1"/>
</dbReference>
<comment type="similarity">
    <text evidence="1">Belongs to the DNA polymerase type-A family.</text>
</comment>
<keyword evidence="6" id="KW-0239">DNA-directed DNA polymerase</keyword>